<proteinExistence type="predicted"/>
<keyword evidence="2" id="KW-1185">Reference proteome</keyword>
<protein>
    <submittedName>
        <fullName evidence="1">Uncharacterized protein</fullName>
    </submittedName>
</protein>
<name>A0A2Z6B276_9BACT</name>
<accession>A0A2Z6B276</accession>
<organism evidence="1 2">
    <name type="scientific">Desulfovibrio ferrophilus</name>
    <dbReference type="NCBI Taxonomy" id="241368"/>
    <lineage>
        <taxon>Bacteria</taxon>
        <taxon>Pseudomonadati</taxon>
        <taxon>Thermodesulfobacteriota</taxon>
        <taxon>Desulfovibrionia</taxon>
        <taxon>Desulfovibrionales</taxon>
        <taxon>Desulfovibrionaceae</taxon>
        <taxon>Desulfovibrio</taxon>
    </lineage>
</organism>
<dbReference type="OrthoDB" id="5453447at2"/>
<dbReference type="EMBL" id="AP017378">
    <property type="protein sequence ID" value="BBD09604.1"/>
    <property type="molecule type" value="Genomic_DNA"/>
</dbReference>
<dbReference type="AlphaFoldDB" id="A0A2Z6B276"/>
<evidence type="ECO:0000313" key="1">
    <source>
        <dbReference type="EMBL" id="BBD09604.1"/>
    </source>
</evidence>
<sequence length="291" mass="30267">MTVESTTTKIRYEGNSQATRFPTLFVFAHDEHVRAVVRSLAAATDSGYLDTPLTLGTDYSLEGAGTGLSGTLVYPLSGTPLPEGHTLTIYSDVAITQEKAWNNLDAIDTTEIEKADDKLTRICLQLKEELGRCIKLPVAAPTPETDINPEDLFAVRDSALAARDSALISEAHANTSASVAAEDALNAATAAVNAAALSEAAAAAESSAAASAQLATSAASAAFGAAASAYDPTINYDFPDVVAGPDGHTYRAISPVQGQEPGSGSEIWTRLTLDVSPLFDQDMDGDVIFVG</sequence>
<dbReference type="Proteomes" id="UP000269883">
    <property type="component" value="Chromosome"/>
</dbReference>
<dbReference type="KEGG" id="dfl:DFE_2878"/>
<evidence type="ECO:0000313" key="2">
    <source>
        <dbReference type="Proteomes" id="UP000269883"/>
    </source>
</evidence>
<gene>
    <name evidence="1" type="ORF">DFE_2878</name>
</gene>
<dbReference type="RefSeq" id="WP_126380637.1">
    <property type="nucleotide sequence ID" value="NZ_AP017378.1"/>
</dbReference>
<reference evidence="1 2" key="1">
    <citation type="journal article" date="2018" name="Sci. Adv.">
        <title>Multi-heme cytochromes provide a pathway for survival in energy-limited environments.</title>
        <authorList>
            <person name="Deng X."/>
            <person name="Dohmae N."/>
            <person name="Nealson K.H."/>
            <person name="Hashimoto K."/>
            <person name="Okamoto A."/>
        </authorList>
    </citation>
    <scope>NUCLEOTIDE SEQUENCE [LARGE SCALE GENOMIC DNA]</scope>
    <source>
        <strain evidence="1 2">IS5</strain>
    </source>
</reference>